<sequence length="112" mass="12381">MRHGDPKQCHISFDLARTPRCQGLRGLLALTQLMASTLLHPLEGAAVIMAELKAGFKAIDTDFNALAMWLNGMHKRLGEHSTDDGAMALSKRMERVERLLKTVEANNENLVA</sequence>
<gene>
    <name evidence="1" type="ORF">NDU88_001994</name>
</gene>
<keyword evidence="2" id="KW-1185">Reference proteome</keyword>
<evidence type="ECO:0000313" key="1">
    <source>
        <dbReference type="EMBL" id="KAJ1088839.1"/>
    </source>
</evidence>
<dbReference type="EMBL" id="JANPWB010000015">
    <property type="protein sequence ID" value="KAJ1088839.1"/>
    <property type="molecule type" value="Genomic_DNA"/>
</dbReference>
<dbReference type="Proteomes" id="UP001066276">
    <property type="component" value="Chromosome 11"/>
</dbReference>
<proteinExistence type="predicted"/>
<reference evidence="1" key="1">
    <citation type="journal article" date="2022" name="bioRxiv">
        <title>Sequencing and chromosome-scale assembly of the giantPleurodeles waltlgenome.</title>
        <authorList>
            <person name="Brown T."/>
            <person name="Elewa A."/>
            <person name="Iarovenko S."/>
            <person name="Subramanian E."/>
            <person name="Araus A.J."/>
            <person name="Petzold A."/>
            <person name="Susuki M."/>
            <person name="Suzuki K.-i.T."/>
            <person name="Hayashi T."/>
            <person name="Toyoda A."/>
            <person name="Oliveira C."/>
            <person name="Osipova E."/>
            <person name="Leigh N.D."/>
            <person name="Simon A."/>
            <person name="Yun M.H."/>
        </authorList>
    </citation>
    <scope>NUCLEOTIDE SEQUENCE</scope>
    <source>
        <strain evidence="1">20211129_DDA</strain>
        <tissue evidence="1">Liver</tissue>
    </source>
</reference>
<protein>
    <submittedName>
        <fullName evidence="1">Uncharacterized protein</fullName>
    </submittedName>
</protein>
<evidence type="ECO:0000313" key="2">
    <source>
        <dbReference type="Proteomes" id="UP001066276"/>
    </source>
</evidence>
<organism evidence="1 2">
    <name type="scientific">Pleurodeles waltl</name>
    <name type="common">Iberian ribbed newt</name>
    <dbReference type="NCBI Taxonomy" id="8319"/>
    <lineage>
        <taxon>Eukaryota</taxon>
        <taxon>Metazoa</taxon>
        <taxon>Chordata</taxon>
        <taxon>Craniata</taxon>
        <taxon>Vertebrata</taxon>
        <taxon>Euteleostomi</taxon>
        <taxon>Amphibia</taxon>
        <taxon>Batrachia</taxon>
        <taxon>Caudata</taxon>
        <taxon>Salamandroidea</taxon>
        <taxon>Salamandridae</taxon>
        <taxon>Pleurodelinae</taxon>
        <taxon>Pleurodeles</taxon>
    </lineage>
</organism>
<comment type="caution">
    <text evidence="1">The sequence shown here is derived from an EMBL/GenBank/DDBJ whole genome shotgun (WGS) entry which is preliminary data.</text>
</comment>
<name>A0AAV7LD20_PLEWA</name>
<accession>A0AAV7LD20</accession>
<dbReference type="AlphaFoldDB" id="A0AAV7LD20"/>